<keyword evidence="3" id="KW-1185">Reference proteome</keyword>
<protein>
    <submittedName>
        <fullName evidence="2">Uncharacterized protein</fullName>
    </submittedName>
</protein>
<dbReference type="EMBL" id="KV440982">
    <property type="protein sequence ID" value="OAD72719.1"/>
    <property type="molecule type" value="Genomic_DNA"/>
</dbReference>
<accession>A0A167MFL6</accession>
<feature type="compositionally biased region" description="Low complexity" evidence="1">
    <location>
        <begin position="29"/>
        <end position="54"/>
    </location>
</feature>
<organism evidence="2 3">
    <name type="scientific">Phycomyces blakesleeanus (strain ATCC 8743b / DSM 1359 / FGSC 10004 / NBRC 33097 / NRRL 1555)</name>
    <dbReference type="NCBI Taxonomy" id="763407"/>
    <lineage>
        <taxon>Eukaryota</taxon>
        <taxon>Fungi</taxon>
        <taxon>Fungi incertae sedis</taxon>
        <taxon>Mucoromycota</taxon>
        <taxon>Mucoromycotina</taxon>
        <taxon>Mucoromycetes</taxon>
        <taxon>Mucorales</taxon>
        <taxon>Phycomycetaceae</taxon>
        <taxon>Phycomyces</taxon>
    </lineage>
</organism>
<dbReference type="Proteomes" id="UP000077315">
    <property type="component" value="Unassembled WGS sequence"/>
</dbReference>
<dbReference type="GeneID" id="29002349"/>
<dbReference type="InParanoid" id="A0A167MFL6"/>
<evidence type="ECO:0000313" key="3">
    <source>
        <dbReference type="Proteomes" id="UP000077315"/>
    </source>
</evidence>
<dbReference type="AlphaFoldDB" id="A0A167MFL6"/>
<sequence length="106" mass="11910">MPRLVVIDIYSHHHRLPINSIRKESFSSHVSVSTSNSTNPSYVFSSGSSVSTEASHSEEKKKSVRFSKVVVVNDPSLICLIDPKNRGDTKRVVDRYYGHSDGKRHL</sequence>
<evidence type="ECO:0000256" key="1">
    <source>
        <dbReference type="SAM" id="MobiDB-lite"/>
    </source>
</evidence>
<feature type="region of interest" description="Disordered" evidence="1">
    <location>
        <begin position="29"/>
        <end position="61"/>
    </location>
</feature>
<dbReference type="RefSeq" id="XP_018290759.1">
    <property type="nucleotide sequence ID" value="XM_018441443.1"/>
</dbReference>
<gene>
    <name evidence="2" type="ORF">PHYBLDRAFT_65361</name>
</gene>
<name>A0A167MFL6_PHYB8</name>
<dbReference type="VEuPathDB" id="FungiDB:PHYBLDRAFT_65361"/>
<evidence type="ECO:0000313" key="2">
    <source>
        <dbReference type="EMBL" id="OAD72719.1"/>
    </source>
</evidence>
<proteinExistence type="predicted"/>
<reference evidence="3" key="1">
    <citation type="submission" date="2015-06" db="EMBL/GenBank/DDBJ databases">
        <title>Expansion of signal transduction pathways in fungi by whole-genome duplication.</title>
        <authorList>
            <consortium name="DOE Joint Genome Institute"/>
            <person name="Corrochano L.M."/>
            <person name="Kuo A."/>
            <person name="Marcet-Houben M."/>
            <person name="Polaino S."/>
            <person name="Salamov A."/>
            <person name="Villalobos J.M."/>
            <person name="Alvarez M.I."/>
            <person name="Avalos J."/>
            <person name="Benito E.P."/>
            <person name="Benoit I."/>
            <person name="Burger G."/>
            <person name="Camino L.P."/>
            <person name="Canovas D."/>
            <person name="Cerda-Olmedo E."/>
            <person name="Cheng J.-F."/>
            <person name="Dominguez A."/>
            <person name="Elias M."/>
            <person name="Eslava A.P."/>
            <person name="Glaser F."/>
            <person name="Grimwood J."/>
            <person name="Gutierrez G."/>
            <person name="Heitman J."/>
            <person name="Henrissat B."/>
            <person name="Iturriaga E.A."/>
            <person name="Lang B.F."/>
            <person name="Lavin J.L."/>
            <person name="Lee S."/>
            <person name="Li W."/>
            <person name="Lindquist E."/>
            <person name="Lopez-Garcia S."/>
            <person name="Luque E.M."/>
            <person name="Marcos A.T."/>
            <person name="Martin J."/>
            <person name="McCluskey K."/>
            <person name="Medina H.R."/>
            <person name="Miralles-Duran A."/>
            <person name="Miyazaki A."/>
            <person name="Munoz-Torres E."/>
            <person name="Oguiza J.A."/>
            <person name="Ohm R."/>
            <person name="Olmedo M."/>
            <person name="Orejas M."/>
            <person name="Ortiz-Castellanos L."/>
            <person name="Pisabarro A.G."/>
            <person name="Rodriguez-Romero J."/>
            <person name="Ruiz-Herrera J."/>
            <person name="Ruiz-Vazquez R."/>
            <person name="Sanz C."/>
            <person name="Schackwitz W."/>
            <person name="Schmutz J."/>
            <person name="Shahriari M."/>
            <person name="Shelest E."/>
            <person name="Silva-Franco F."/>
            <person name="Soanes D."/>
            <person name="Syed K."/>
            <person name="Tagua V.G."/>
            <person name="Talbot N.J."/>
            <person name="Thon M."/>
            <person name="De vries R.P."/>
            <person name="Wiebenga A."/>
            <person name="Yadav J.S."/>
            <person name="Braun E.L."/>
            <person name="Baker S."/>
            <person name="Garre V."/>
            <person name="Horwitz B."/>
            <person name="Torres-Martinez S."/>
            <person name="Idnurm A."/>
            <person name="Herrera-Estrella A."/>
            <person name="Gabaldon T."/>
            <person name="Grigoriev I.V."/>
        </authorList>
    </citation>
    <scope>NUCLEOTIDE SEQUENCE [LARGE SCALE GENOMIC DNA]</scope>
    <source>
        <strain evidence="3">NRRL 1555(-)</strain>
    </source>
</reference>